<feature type="domain" description="Exonuclease" evidence="4">
    <location>
        <begin position="50"/>
        <end position="233"/>
    </location>
</feature>
<dbReference type="AlphaFoldDB" id="A0A7Z0RU62"/>
<keyword evidence="6" id="KW-1185">Reference proteome</keyword>
<dbReference type="InterPro" id="IPR013520">
    <property type="entry name" value="Ribonucl_H"/>
</dbReference>
<dbReference type="Proteomes" id="UP000586119">
    <property type="component" value="Unassembled WGS sequence"/>
</dbReference>
<evidence type="ECO:0000256" key="3">
    <source>
        <dbReference type="ARBA" id="ARBA00022839"/>
    </source>
</evidence>
<organism evidence="5 6">
    <name type="scientific">Vreelandella salicampi</name>
    <dbReference type="NCBI Taxonomy" id="1449798"/>
    <lineage>
        <taxon>Bacteria</taxon>
        <taxon>Pseudomonadati</taxon>
        <taxon>Pseudomonadota</taxon>
        <taxon>Gammaproteobacteria</taxon>
        <taxon>Oceanospirillales</taxon>
        <taxon>Halomonadaceae</taxon>
        <taxon>Vreelandella</taxon>
    </lineage>
</organism>
<accession>A0A7Z0RU62</accession>
<name>A0A7Z0RU62_9GAMM</name>
<dbReference type="GO" id="GO:0008408">
    <property type="term" value="F:3'-5' exonuclease activity"/>
    <property type="evidence" value="ECO:0007669"/>
    <property type="project" value="TreeGrafter"/>
</dbReference>
<gene>
    <name evidence="5" type="ORF">HZS81_05570</name>
</gene>
<dbReference type="PANTHER" id="PTHR30231">
    <property type="entry name" value="DNA POLYMERASE III SUBUNIT EPSILON"/>
    <property type="match status" value="1"/>
</dbReference>
<evidence type="ECO:0000313" key="6">
    <source>
        <dbReference type="Proteomes" id="UP000586119"/>
    </source>
</evidence>
<comment type="caution">
    <text evidence="5">The sequence shown here is derived from an EMBL/GenBank/DDBJ whole genome shotgun (WGS) entry which is preliminary data.</text>
</comment>
<dbReference type="GO" id="GO:0005829">
    <property type="term" value="C:cytosol"/>
    <property type="evidence" value="ECO:0007669"/>
    <property type="project" value="TreeGrafter"/>
</dbReference>
<dbReference type="RefSeq" id="WP_179929574.1">
    <property type="nucleotide sequence ID" value="NZ_JACCDF010000003.1"/>
</dbReference>
<sequence length="243" mass="27601">MVGIRPRKKMTQADWNAYMQQRAKVANDPEIARFCNTQLPAADTPIGEVPMVALDMETTGLDERSHAIVSIGMVPFTLDRIKLSERRYWVVKPPSLRPLSASSVTYHHITHSKIAHAPDLDEILAPMLEMLAGRLVVVHFRNIERPFLDAAVKARRGEGVLFPMIDTMSLEARLYRQSLWARFRRWVGRPPVSIRLNASRERYGLPVYQGHHALVDALATAELLQAQIATHYDANTPLRAFWC</sequence>
<dbReference type="SUPFAM" id="SSF53098">
    <property type="entry name" value="Ribonuclease H-like"/>
    <property type="match status" value="1"/>
</dbReference>
<dbReference type="Pfam" id="PF00929">
    <property type="entry name" value="RNase_T"/>
    <property type="match status" value="1"/>
</dbReference>
<dbReference type="InterPro" id="IPR012337">
    <property type="entry name" value="RNaseH-like_sf"/>
</dbReference>
<dbReference type="GO" id="GO:0006259">
    <property type="term" value="P:DNA metabolic process"/>
    <property type="evidence" value="ECO:0007669"/>
    <property type="project" value="UniProtKB-ARBA"/>
</dbReference>
<dbReference type="GO" id="GO:0003676">
    <property type="term" value="F:nucleic acid binding"/>
    <property type="evidence" value="ECO:0007669"/>
    <property type="project" value="InterPro"/>
</dbReference>
<evidence type="ECO:0000313" key="5">
    <source>
        <dbReference type="EMBL" id="NYS60232.1"/>
    </source>
</evidence>
<keyword evidence="2" id="KW-0378">Hydrolase</keyword>
<dbReference type="NCBIfam" id="NF006602">
    <property type="entry name" value="PRK09146.1"/>
    <property type="match status" value="1"/>
</dbReference>
<dbReference type="CDD" id="cd06127">
    <property type="entry name" value="DEDDh"/>
    <property type="match status" value="1"/>
</dbReference>
<protein>
    <submittedName>
        <fullName evidence="5">3'-5' exonuclease</fullName>
    </submittedName>
</protein>
<keyword evidence="3 5" id="KW-0269">Exonuclease</keyword>
<evidence type="ECO:0000256" key="1">
    <source>
        <dbReference type="ARBA" id="ARBA00022722"/>
    </source>
</evidence>
<evidence type="ECO:0000259" key="4">
    <source>
        <dbReference type="SMART" id="SM00479"/>
    </source>
</evidence>
<dbReference type="Gene3D" id="3.30.420.10">
    <property type="entry name" value="Ribonuclease H-like superfamily/Ribonuclease H"/>
    <property type="match status" value="1"/>
</dbReference>
<dbReference type="PANTHER" id="PTHR30231:SF4">
    <property type="entry name" value="PROTEIN NEN2"/>
    <property type="match status" value="1"/>
</dbReference>
<evidence type="ECO:0000256" key="2">
    <source>
        <dbReference type="ARBA" id="ARBA00022801"/>
    </source>
</evidence>
<dbReference type="InterPro" id="IPR036397">
    <property type="entry name" value="RNaseH_sf"/>
</dbReference>
<dbReference type="EMBL" id="JACCDF010000003">
    <property type="protein sequence ID" value="NYS60232.1"/>
    <property type="molecule type" value="Genomic_DNA"/>
</dbReference>
<proteinExistence type="predicted"/>
<reference evidence="5 6" key="1">
    <citation type="journal article" date="2015" name="Int. J. Syst. Evol. Microbiol.">
        <title>Halomonas salicampi sp. nov., a halotolerant and alkalitolerant bacterium isolated from a saltern soil.</title>
        <authorList>
            <person name="Lee J.C."/>
            <person name="Kim Y.S."/>
            <person name="Yun B.S."/>
            <person name="Whang K.S."/>
        </authorList>
    </citation>
    <scope>NUCLEOTIDE SEQUENCE [LARGE SCALE GENOMIC DNA]</scope>
    <source>
        <strain evidence="5 6">BH103</strain>
    </source>
</reference>
<keyword evidence="1" id="KW-0540">Nuclease</keyword>
<dbReference type="SMART" id="SM00479">
    <property type="entry name" value="EXOIII"/>
    <property type="match status" value="1"/>
</dbReference>